<reference evidence="1" key="1">
    <citation type="submission" date="2021-03" db="EMBL/GenBank/DDBJ databases">
        <title>Comparative genomics and phylogenomic investigation of the class Geoglossomycetes provide insights into ecological specialization and systematics.</title>
        <authorList>
            <person name="Melie T."/>
            <person name="Pirro S."/>
            <person name="Miller A.N."/>
            <person name="Quandt A."/>
        </authorList>
    </citation>
    <scope>NUCLEOTIDE SEQUENCE</scope>
    <source>
        <strain evidence="1">GBOQ0MN5Z8</strain>
    </source>
</reference>
<dbReference type="EMBL" id="JAGHQL010000058">
    <property type="protein sequence ID" value="KAH0542210.1"/>
    <property type="molecule type" value="Genomic_DNA"/>
</dbReference>
<name>A0A9P8I4G2_9PEZI</name>
<keyword evidence="2" id="KW-1185">Reference proteome</keyword>
<evidence type="ECO:0008006" key="3">
    <source>
        <dbReference type="Google" id="ProtNLM"/>
    </source>
</evidence>
<organism evidence="1 2">
    <name type="scientific">Glutinoglossum americanum</name>
    <dbReference type="NCBI Taxonomy" id="1670608"/>
    <lineage>
        <taxon>Eukaryota</taxon>
        <taxon>Fungi</taxon>
        <taxon>Dikarya</taxon>
        <taxon>Ascomycota</taxon>
        <taxon>Pezizomycotina</taxon>
        <taxon>Geoglossomycetes</taxon>
        <taxon>Geoglossales</taxon>
        <taxon>Geoglossaceae</taxon>
        <taxon>Glutinoglossum</taxon>
    </lineage>
</organism>
<accession>A0A9P8I4G2</accession>
<evidence type="ECO:0000313" key="2">
    <source>
        <dbReference type="Proteomes" id="UP000698800"/>
    </source>
</evidence>
<dbReference type="AlphaFoldDB" id="A0A9P8I4G2"/>
<dbReference type="GO" id="GO:0008237">
    <property type="term" value="F:metallopeptidase activity"/>
    <property type="evidence" value="ECO:0007669"/>
    <property type="project" value="InterPro"/>
</dbReference>
<comment type="caution">
    <text evidence="1">The sequence shown here is derived from an EMBL/GenBank/DDBJ whole genome shotgun (WGS) entry which is preliminary data.</text>
</comment>
<gene>
    <name evidence="1" type="ORF">FGG08_003332</name>
</gene>
<proteinExistence type="predicted"/>
<dbReference type="Gene3D" id="3.40.390.10">
    <property type="entry name" value="Collagenase (Catalytic Domain)"/>
    <property type="match status" value="1"/>
</dbReference>
<dbReference type="InterPro" id="IPR024079">
    <property type="entry name" value="MetalloPept_cat_dom_sf"/>
</dbReference>
<dbReference type="SUPFAM" id="SSF55486">
    <property type="entry name" value="Metalloproteases ('zincins'), catalytic domain"/>
    <property type="match status" value="1"/>
</dbReference>
<dbReference type="Proteomes" id="UP000698800">
    <property type="component" value="Unassembled WGS sequence"/>
</dbReference>
<dbReference type="Pfam" id="PF12388">
    <property type="entry name" value="Peptidase_M57"/>
    <property type="match status" value="1"/>
</dbReference>
<evidence type="ECO:0000313" key="1">
    <source>
        <dbReference type="EMBL" id="KAH0542210.1"/>
    </source>
</evidence>
<sequence length="264" mass="29097">MSYQKPTAISSPSKKGELINVLKESCRKEQFATLKMGTPGPSVHDDLTISASKYTCSTQKSMPQTVGSPNLAGIMLGLSVNIPRWKKGSTVKWAASYTGYPTLNHATYAASQLNAATEVWNSLDIGVTFEWVTDLEDAAFVLVYGGDQGTVLAESFFPNEEPLNTVFVYQGAFQPGSKNIQKEIFLHELGHILGLRHEFADRPFRGNPTEGGAIAFGERNEFSVMSYNFPPTIQESDKRDTRAFYDFTGRSIGPYTIVDMIPDN</sequence>
<protein>
    <recommendedName>
        <fullName evidence="3">Peptidase metallopeptidase domain-containing protein</fullName>
    </recommendedName>
</protein>
<dbReference type="InterPro" id="IPR024653">
    <property type="entry name" value="Peptidase_M10/M27/M57"/>
</dbReference>
<dbReference type="OrthoDB" id="406838at2759"/>